<dbReference type="InterPro" id="IPR011256">
    <property type="entry name" value="Reg_factor_effector_dom_sf"/>
</dbReference>
<gene>
    <name evidence="2" type="primary">LOC109689412</name>
</gene>
<dbReference type="CTD" id="51368"/>
<dbReference type="OrthoDB" id="2140079at2759"/>
<dbReference type="GO" id="GO:0005789">
    <property type="term" value="C:endoplasmic reticulum membrane"/>
    <property type="evidence" value="ECO:0007669"/>
    <property type="project" value="TreeGrafter"/>
</dbReference>
<evidence type="ECO:0000313" key="2">
    <source>
        <dbReference type="RefSeq" id="XP_020023845.1"/>
    </source>
</evidence>
<sequence>MSDLLLLGLIGGLTLLLLLTLLAFVGYSGLLAGVAVSAGSPPIRNITVAYKFHVGPYGDTGPLFTESCSISPKLHSIAVYYDNPHMVAPEKCRCAVGSILSEGEESPCPELIHLYQKFGFKIFSFPAPSHVVTATFPYTTTLSIWLAIQRVHPALDTYIKVRHRPGMCGGLARPLGWEPGGMPRMGGRSDLERAALWGPHGAGAEGARKIGRGC</sequence>
<dbReference type="KEGG" id="ccan:109689412"/>
<reference evidence="2" key="1">
    <citation type="submission" date="2025-08" db="UniProtKB">
        <authorList>
            <consortium name="RefSeq"/>
        </authorList>
    </citation>
    <scope>IDENTIFICATION</scope>
    <source>
        <tissue evidence="2">Leukocyte</tissue>
    </source>
</reference>
<protein>
    <submittedName>
        <fullName evidence="2">Testis-expressed sequence 264 protein-like</fullName>
    </submittedName>
</protein>
<dbReference type="PANTHER" id="PTHR15949:SF3">
    <property type="entry name" value="TESTIS-EXPRESSED PROTEIN 264"/>
    <property type="match status" value="1"/>
</dbReference>
<proteinExistence type="predicted"/>
<dbReference type="SUPFAM" id="SSF55136">
    <property type="entry name" value="Probable bacterial effector-binding domain"/>
    <property type="match status" value="1"/>
</dbReference>
<dbReference type="Gene3D" id="3.20.80.10">
    <property type="entry name" value="Regulatory factor, effector binding domain"/>
    <property type="match status" value="1"/>
</dbReference>
<dbReference type="GO" id="GO:0005657">
    <property type="term" value="C:replication fork"/>
    <property type="evidence" value="ECO:0007669"/>
    <property type="project" value="TreeGrafter"/>
</dbReference>
<dbReference type="GO" id="GO:0000421">
    <property type="term" value="C:autophagosome membrane"/>
    <property type="evidence" value="ECO:0007669"/>
    <property type="project" value="TreeGrafter"/>
</dbReference>
<name>A0A8B7UZJ6_CASCN</name>
<dbReference type="RefSeq" id="XP_020023845.1">
    <property type="nucleotide sequence ID" value="XM_020168256.1"/>
</dbReference>
<evidence type="ECO:0000313" key="1">
    <source>
        <dbReference type="Proteomes" id="UP001732720"/>
    </source>
</evidence>
<dbReference type="GO" id="GO:0106300">
    <property type="term" value="P:protein-DNA covalent cross-linking repair"/>
    <property type="evidence" value="ECO:0007669"/>
    <property type="project" value="TreeGrafter"/>
</dbReference>
<organism evidence="2">
    <name type="scientific">Castor canadensis</name>
    <name type="common">American beaver</name>
    <dbReference type="NCBI Taxonomy" id="51338"/>
    <lineage>
        <taxon>Eukaryota</taxon>
        <taxon>Metazoa</taxon>
        <taxon>Chordata</taxon>
        <taxon>Craniata</taxon>
        <taxon>Vertebrata</taxon>
        <taxon>Euteleostomi</taxon>
        <taxon>Mammalia</taxon>
        <taxon>Eutheria</taxon>
        <taxon>Euarchontoglires</taxon>
        <taxon>Glires</taxon>
        <taxon>Rodentia</taxon>
        <taxon>Castorimorpha</taxon>
        <taxon>Castoridae</taxon>
        <taxon>Castor</taxon>
    </lineage>
</organism>
<accession>A0A8B7UZJ6</accession>
<dbReference type="GO" id="GO:0061709">
    <property type="term" value="P:reticulophagy"/>
    <property type="evidence" value="ECO:0007669"/>
    <property type="project" value="TreeGrafter"/>
</dbReference>
<dbReference type="GO" id="GO:0005634">
    <property type="term" value="C:nucleus"/>
    <property type="evidence" value="ECO:0007669"/>
    <property type="project" value="TreeGrafter"/>
</dbReference>
<dbReference type="Proteomes" id="UP001732720">
    <property type="component" value="Chromosome 17"/>
</dbReference>
<dbReference type="PANTHER" id="PTHR15949">
    <property type="entry name" value="TESTIS-EXPRESSED PROTEIN 264"/>
    <property type="match status" value="1"/>
</dbReference>
<keyword evidence="1" id="KW-1185">Reference proteome</keyword>